<dbReference type="HOGENOM" id="CLU_684958_0_0_14"/>
<organism evidence="2 3">
    <name type="scientific">Spiroplasma diminutum CUAS-1</name>
    <dbReference type="NCBI Taxonomy" id="1276221"/>
    <lineage>
        <taxon>Bacteria</taxon>
        <taxon>Bacillati</taxon>
        <taxon>Mycoplasmatota</taxon>
        <taxon>Mollicutes</taxon>
        <taxon>Entomoplasmatales</taxon>
        <taxon>Spiroplasmataceae</taxon>
        <taxon>Spiroplasma</taxon>
    </lineage>
</organism>
<dbReference type="EMBL" id="CP005076">
    <property type="protein sequence ID" value="AGR41861.1"/>
    <property type="molecule type" value="Genomic_DNA"/>
</dbReference>
<dbReference type="Proteomes" id="UP000014983">
    <property type="component" value="Chromosome"/>
</dbReference>
<keyword evidence="3" id="KW-1185">Reference proteome</keyword>
<feature type="transmembrane region" description="Helical" evidence="1">
    <location>
        <begin position="166"/>
        <end position="185"/>
    </location>
</feature>
<sequence>MKRKLKIISWYIFFIYFFAFLVLSAVMAQLDPAPRYHVFNWYNRIFADMSFWTTQTNWMFFIFFLFVALDGKWGLWKPGKIAWINFLSYFTLTMGLFWSALTGTLSNQDINSNPLVSYANVYNTFIKWFITVTTHLVTYIIAMTYFFVFIKKEKIDIASFYKKELLIGWIYPIFYLLFVIIRMTIMNKLGSDYFLNQISAKEQLWLEDKYEWVIKLLEDDNSKIGIFSTPYFFFNPNVKNGIELLTTGTIFCLFLIVLCQYFMIWLNNLCIKEKSKKERNVFSTTKEEKVLGIITILLSAIFISLAIYKLTDIDKYNFSDKNSVLYDFMYLFLYIIILLFNISSIVFTILKITNVYNNPTLNFITTVMSSLFALNFYFASVIILLPLIYEKIYLNKKIPSNI</sequence>
<evidence type="ECO:0000313" key="2">
    <source>
        <dbReference type="EMBL" id="AGR41861.1"/>
    </source>
</evidence>
<keyword evidence="1" id="KW-0472">Membrane</keyword>
<dbReference type="InParanoid" id="S5LZ65"/>
<dbReference type="OrthoDB" id="388720at2"/>
<evidence type="ECO:0000313" key="3">
    <source>
        <dbReference type="Proteomes" id="UP000014983"/>
    </source>
</evidence>
<dbReference type="PATRIC" id="fig|1276221.3.peg.154"/>
<reference evidence="2 3" key="1">
    <citation type="journal article" date="2013" name="Genome Biol. Evol.">
        <title>Comparison of metabolic capacities and inference of gene content evolution in mosquito-associated Spiroplasma diminutum and S. taiwanense.</title>
        <authorList>
            <person name="Lo W.S."/>
            <person name="Ku C."/>
            <person name="Chen L.L."/>
            <person name="Chang T.H."/>
            <person name="Kuo C.H."/>
        </authorList>
    </citation>
    <scope>NUCLEOTIDE SEQUENCE [LARGE SCALE GENOMIC DNA]</scope>
    <source>
        <strain evidence="2">CUAS-1</strain>
    </source>
</reference>
<keyword evidence="1" id="KW-1133">Transmembrane helix</keyword>
<gene>
    <name evidence="2" type="ORF">SDIMI_v3c01570</name>
</gene>
<feature type="transmembrane region" description="Helical" evidence="1">
    <location>
        <begin position="362"/>
        <end position="389"/>
    </location>
</feature>
<evidence type="ECO:0008006" key="4">
    <source>
        <dbReference type="Google" id="ProtNLM"/>
    </source>
</evidence>
<feature type="transmembrane region" description="Helical" evidence="1">
    <location>
        <begin position="290"/>
        <end position="308"/>
    </location>
</feature>
<dbReference type="AlphaFoldDB" id="S5LZ65"/>
<protein>
    <recommendedName>
        <fullName evidence="4">Transmembrane protein</fullName>
    </recommendedName>
</protein>
<accession>S5LZ65</accession>
<dbReference type="STRING" id="1276221.SDIMI_v3c01570"/>
<feature type="transmembrane region" description="Helical" evidence="1">
    <location>
        <begin position="50"/>
        <end position="69"/>
    </location>
</feature>
<feature type="transmembrane region" description="Helical" evidence="1">
    <location>
        <begin position="81"/>
        <end position="105"/>
    </location>
</feature>
<evidence type="ECO:0000256" key="1">
    <source>
        <dbReference type="SAM" id="Phobius"/>
    </source>
</evidence>
<dbReference type="KEGG" id="sdi:SDIMI_v3c01570"/>
<proteinExistence type="predicted"/>
<feature type="transmembrane region" description="Helical" evidence="1">
    <location>
        <begin position="244"/>
        <end position="269"/>
    </location>
</feature>
<feature type="transmembrane region" description="Helical" evidence="1">
    <location>
        <begin position="7"/>
        <end position="30"/>
    </location>
</feature>
<name>S5LZ65_9MOLU</name>
<feature type="transmembrane region" description="Helical" evidence="1">
    <location>
        <begin position="328"/>
        <end position="350"/>
    </location>
</feature>
<feature type="transmembrane region" description="Helical" evidence="1">
    <location>
        <begin position="125"/>
        <end position="150"/>
    </location>
</feature>
<keyword evidence="1" id="KW-0812">Transmembrane</keyword>
<dbReference type="RefSeq" id="WP_020836094.1">
    <property type="nucleotide sequence ID" value="NC_021833.1"/>
</dbReference>